<dbReference type="GO" id="GO:0009307">
    <property type="term" value="P:DNA restriction-modification system"/>
    <property type="evidence" value="ECO:0007669"/>
    <property type="project" value="InterPro"/>
</dbReference>
<keyword evidence="3" id="KW-1185">Reference proteome</keyword>
<comment type="caution">
    <text evidence="2">The sequence shown here is derived from an EMBL/GenBank/DDBJ whole genome shotgun (WGS) entry which is preliminary data.</text>
</comment>
<sequence>MIAHMTADNPSVRPLELAKQRSLWRGQAGSIPGLLGGKAVWFPLVIELVKLVGEGRAAGLDTKPELSFDIESVVPRQGGAAPKLEPATWREYYGFLRGVTLVENIADKLHLTPTGVELRFDPTPERLAAILADRIRLFAETLSVIAAEPLSVDEVDEVVQARYRQSWKSRGNTRSRMDWQEVLGLIEMIGNRRWGATPAGHALLEGRVIVEPDAFDEESDSTVEIPQAPQEIAVLLEELSTAARTHESRNTYNIWVPSPQSNPNKVENLRRIINAASERIGRKELFSFVCETFDLKTSSVESMLPFMRASGLLVEVGRGVYEATPAARAWIESGEDLNFIRILHANMRFVGEMIRAVQHDVTRNDMYSEAALYGMNVDKCRWIAGFLLSLGLVEESRHGSLRATPRGMALATELPLAELSTAAPRLEGDVVRHVEEAAQPSSMGHNLGRLAREPHAGGESSGRAFENAIRDTFLAMGFEARVISGSSDTDVLLRWRDHDGSRVTAIVEAKARSSGQVTHTDVSDVAIETHRMRHQANFVAIVGPAFSGDTIKNIALQRSWAMLGANRLGALAEASIALGLRPCEIGQMFVVPNGLSVLDDLIASRERELDIVSFMLTKLSEEENESGEAISARDMSRDGRRTELCPSVEEILAAIDTLSGLPVDALRLVAPASKPIFASYVLGDALAAARRLRALADAIERRGGEA</sequence>
<protein>
    <recommendedName>
        <fullName evidence="1">Restriction endonuclease type IV Mrr domain-containing protein</fullName>
    </recommendedName>
</protein>
<evidence type="ECO:0000313" key="3">
    <source>
        <dbReference type="Proteomes" id="UP000659904"/>
    </source>
</evidence>
<dbReference type="InterPro" id="IPR007560">
    <property type="entry name" value="Restrct_endonuc_IV_Mrr"/>
</dbReference>
<dbReference type="GO" id="GO:0003677">
    <property type="term" value="F:DNA binding"/>
    <property type="evidence" value="ECO:0007669"/>
    <property type="project" value="InterPro"/>
</dbReference>
<dbReference type="Pfam" id="PF04471">
    <property type="entry name" value="Mrr_cat"/>
    <property type="match status" value="1"/>
</dbReference>
<dbReference type="GO" id="GO:0004519">
    <property type="term" value="F:endonuclease activity"/>
    <property type="evidence" value="ECO:0007669"/>
    <property type="project" value="InterPro"/>
</dbReference>
<dbReference type="AlphaFoldDB" id="A0A8J3KIM3"/>
<reference evidence="2 3" key="1">
    <citation type="submission" date="2021-01" db="EMBL/GenBank/DDBJ databases">
        <title>Whole genome shotgun sequence of Catellatospora citrea NBRC 14495.</title>
        <authorList>
            <person name="Komaki H."/>
            <person name="Tamura T."/>
        </authorList>
    </citation>
    <scope>NUCLEOTIDE SEQUENCE [LARGE SCALE GENOMIC DNA]</scope>
    <source>
        <strain evidence="2 3">NBRC 14495</strain>
    </source>
</reference>
<name>A0A8J3KIM3_9ACTN</name>
<dbReference type="Proteomes" id="UP000659904">
    <property type="component" value="Unassembled WGS sequence"/>
</dbReference>
<evidence type="ECO:0000313" key="2">
    <source>
        <dbReference type="EMBL" id="GIF96604.1"/>
    </source>
</evidence>
<organism evidence="2 3">
    <name type="scientific">Catellatospora citrea</name>
    <dbReference type="NCBI Taxonomy" id="53366"/>
    <lineage>
        <taxon>Bacteria</taxon>
        <taxon>Bacillati</taxon>
        <taxon>Actinomycetota</taxon>
        <taxon>Actinomycetes</taxon>
        <taxon>Micromonosporales</taxon>
        <taxon>Micromonosporaceae</taxon>
        <taxon>Catellatospora</taxon>
    </lineage>
</organism>
<feature type="domain" description="Restriction endonuclease type IV Mrr" evidence="1">
    <location>
        <begin position="461"/>
        <end position="531"/>
    </location>
</feature>
<evidence type="ECO:0000259" key="1">
    <source>
        <dbReference type="Pfam" id="PF04471"/>
    </source>
</evidence>
<accession>A0A8J3KIM3</accession>
<proteinExistence type="predicted"/>
<dbReference type="EMBL" id="BONH01000005">
    <property type="protein sequence ID" value="GIF96604.1"/>
    <property type="molecule type" value="Genomic_DNA"/>
</dbReference>
<gene>
    <name evidence="2" type="ORF">Cci01nite_16980</name>
</gene>